<evidence type="ECO:0000256" key="6">
    <source>
        <dbReference type="ARBA" id="ARBA00023136"/>
    </source>
</evidence>
<dbReference type="EMBL" id="SDKM01000016">
    <property type="protein sequence ID" value="RYP85548.1"/>
    <property type="molecule type" value="Genomic_DNA"/>
</dbReference>
<evidence type="ECO:0000259" key="8">
    <source>
        <dbReference type="Pfam" id="PF02397"/>
    </source>
</evidence>
<dbReference type="GO" id="GO:0016020">
    <property type="term" value="C:membrane"/>
    <property type="evidence" value="ECO:0007669"/>
    <property type="project" value="UniProtKB-SubCell"/>
</dbReference>
<keyword evidence="3 9" id="KW-0808">Transferase</keyword>
<comment type="similarity">
    <text evidence="2">Belongs to the bacterial sugar transferase family.</text>
</comment>
<dbReference type="OrthoDB" id="9808602at2"/>
<dbReference type="AlphaFoldDB" id="A0A4Q4ZCV2"/>
<evidence type="ECO:0000256" key="5">
    <source>
        <dbReference type="ARBA" id="ARBA00022989"/>
    </source>
</evidence>
<dbReference type="Pfam" id="PF02397">
    <property type="entry name" value="Bac_transf"/>
    <property type="match status" value="1"/>
</dbReference>
<feature type="transmembrane region" description="Helical" evidence="7">
    <location>
        <begin position="47"/>
        <end position="65"/>
    </location>
</feature>
<keyword evidence="6 7" id="KW-0472">Membrane</keyword>
<evidence type="ECO:0000256" key="3">
    <source>
        <dbReference type="ARBA" id="ARBA00022679"/>
    </source>
</evidence>
<evidence type="ECO:0000256" key="1">
    <source>
        <dbReference type="ARBA" id="ARBA00004141"/>
    </source>
</evidence>
<proteinExistence type="inferred from homology"/>
<accession>A0A4Q4ZCV2</accession>
<dbReference type="Proteomes" id="UP000295198">
    <property type="component" value="Unassembled WGS sequence"/>
</dbReference>
<comment type="subcellular location">
    <subcellularLocation>
        <location evidence="1">Membrane</location>
        <topology evidence="1">Multi-pass membrane protein</topology>
    </subcellularLocation>
</comment>
<organism evidence="9 10">
    <name type="scientific">Nocardioides guangzhouensis</name>
    <dbReference type="NCBI Taxonomy" id="2497878"/>
    <lineage>
        <taxon>Bacteria</taxon>
        <taxon>Bacillati</taxon>
        <taxon>Actinomycetota</taxon>
        <taxon>Actinomycetes</taxon>
        <taxon>Propionibacteriales</taxon>
        <taxon>Nocardioidaceae</taxon>
        <taxon>Nocardioides</taxon>
    </lineage>
</organism>
<gene>
    <name evidence="9" type="ORF">EKO23_12395</name>
</gene>
<dbReference type="GO" id="GO:0016780">
    <property type="term" value="F:phosphotransferase activity, for other substituted phosphate groups"/>
    <property type="evidence" value="ECO:0007669"/>
    <property type="project" value="TreeGrafter"/>
</dbReference>
<comment type="caution">
    <text evidence="9">The sequence shown here is derived from an EMBL/GenBank/DDBJ whole genome shotgun (WGS) entry which is preliminary data.</text>
</comment>
<dbReference type="InterPro" id="IPR017475">
    <property type="entry name" value="EPS_sugar_tfrase"/>
</dbReference>
<evidence type="ECO:0000256" key="4">
    <source>
        <dbReference type="ARBA" id="ARBA00022692"/>
    </source>
</evidence>
<dbReference type="PANTHER" id="PTHR30576">
    <property type="entry name" value="COLANIC BIOSYNTHESIS UDP-GLUCOSE LIPID CARRIER TRANSFERASE"/>
    <property type="match status" value="1"/>
</dbReference>
<sequence length="482" mass="51980">MAQTQPSVTAWVRPRTGEHDVLSASSTGVDLAAPVTLPGARRRRGDVALLAEIALVATVVVWTGWVTRGPSLTVAACLALVLVTLYHSGRQVTRQGLPHFGRVLRDMAIPIAAMASAAEFYARGRGVIGDSIQMVVAGTLAAAAATLARRHLSGRVRVLLIGDAEAIARTATTWAGSRRVAVVGAMLVGEDAEDDVELFGVPVERGLGRLRERAVDWDAEIAVALPGHDIDSDSLRRIAWSLEDTGTTLAVLSLLDTVAPHRIDTTQFAGSTILHIQPGHRSMFVRVVKGAIDRTVGTLALVVAAPVMLTLLAAVRIESRGKPLYKQTRIGRNGKPFTMYKIRSMCADADQQRSSLLALNERDGVLFKMESDPRVTRVGRFLRKSSLDELPQLWNVVRGDMSLIGPRPALPEEVKQYDEVALRRLAVKPGLTGLSQVNGRAALSYDSTIQLDVFYTDNWRLADDLAIGANTVRAVISAKGAY</sequence>
<keyword evidence="10" id="KW-1185">Reference proteome</keyword>
<reference evidence="9 10" key="1">
    <citation type="submission" date="2019-01" db="EMBL/GenBank/DDBJ databases">
        <title>Nocardioides guangzhouensis sp. nov., an actinobacterium isolated from soil.</title>
        <authorList>
            <person name="Fu Y."/>
            <person name="Cai Y."/>
            <person name="Lin Z."/>
            <person name="Chen P."/>
        </authorList>
    </citation>
    <scope>NUCLEOTIDE SEQUENCE [LARGE SCALE GENOMIC DNA]</scope>
    <source>
        <strain evidence="9 10">130</strain>
    </source>
</reference>
<evidence type="ECO:0000313" key="9">
    <source>
        <dbReference type="EMBL" id="RYP85548.1"/>
    </source>
</evidence>
<feature type="domain" description="Bacterial sugar transferase" evidence="8">
    <location>
        <begin position="289"/>
        <end position="476"/>
    </location>
</feature>
<dbReference type="InterPro" id="IPR003362">
    <property type="entry name" value="Bact_transf"/>
</dbReference>
<evidence type="ECO:0000256" key="7">
    <source>
        <dbReference type="SAM" id="Phobius"/>
    </source>
</evidence>
<keyword evidence="4 7" id="KW-0812">Transmembrane</keyword>
<protein>
    <submittedName>
        <fullName evidence="9">Sugar transferase</fullName>
    </submittedName>
</protein>
<feature type="transmembrane region" description="Helical" evidence="7">
    <location>
        <begin position="71"/>
        <end position="89"/>
    </location>
</feature>
<dbReference type="NCBIfam" id="TIGR03025">
    <property type="entry name" value="EPS_sugtrans"/>
    <property type="match status" value="1"/>
</dbReference>
<keyword evidence="5 7" id="KW-1133">Transmembrane helix</keyword>
<evidence type="ECO:0000313" key="10">
    <source>
        <dbReference type="Proteomes" id="UP000295198"/>
    </source>
</evidence>
<dbReference type="PANTHER" id="PTHR30576:SF10">
    <property type="entry name" value="SLL5057 PROTEIN"/>
    <property type="match status" value="1"/>
</dbReference>
<name>A0A4Q4ZCV2_9ACTN</name>
<evidence type="ECO:0000256" key="2">
    <source>
        <dbReference type="ARBA" id="ARBA00006464"/>
    </source>
</evidence>
<feature type="transmembrane region" description="Helical" evidence="7">
    <location>
        <begin position="296"/>
        <end position="317"/>
    </location>
</feature>